<sequence>MKFAIIFIQIVVLYGIYLIGEEIRTFFNLPLPGSIIGFLLLFAALMLKIYPLRWIESGAHFLLAFLSLYFIPATVGAMEYGEVFTGKGVWLIAIVLVSTLITMAISGLLSQWASRSAQQRRDS</sequence>
<dbReference type="PANTHER" id="PTHR33931">
    <property type="entry name" value="HOLIN-LIKE PROTEIN CIDA-RELATED"/>
    <property type="match status" value="1"/>
</dbReference>
<evidence type="ECO:0000313" key="7">
    <source>
        <dbReference type="EMBL" id="PSL40275.1"/>
    </source>
</evidence>
<keyword evidence="4 6" id="KW-1133">Transmembrane helix</keyword>
<evidence type="ECO:0000256" key="4">
    <source>
        <dbReference type="ARBA" id="ARBA00022989"/>
    </source>
</evidence>
<comment type="subcellular location">
    <subcellularLocation>
        <location evidence="1">Cell membrane</location>
        <topology evidence="1">Multi-pass membrane protein</topology>
    </subcellularLocation>
</comment>
<name>A0A2P8H246_9BACL</name>
<feature type="transmembrane region" description="Helical" evidence="6">
    <location>
        <begin position="26"/>
        <end position="47"/>
    </location>
</feature>
<protein>
    <submittedName>
        <fullName evidence="7">Holin-like protein</fullName>
    </submittedName>
</protein>
<dbReference type="EMBL" id="PYAT01000005">
    <property type="protein sequence ID" value="PSL40275.1"/>
    <property type="molecule type" value="Genomic_DNA"/>
</dbReference>
<feature type="transmembrane region" description="Helical" evidence="6">
    <location>
        <begin position="59"/>
        <end position="78"/>
    </location>
</feature>
<organism evidence="7 8">
    <name type="scientific">Planomicrobium soli</name>
    <dbReference type="NCBI Taxonomy" id="1176648"/>
    <lineage>
        <taxon>Bacteria</taxon>
        <taxon>Bacillati</taxon>
        <taxon>Bacillota</taxon>
        <taxon>Bacilli</taxon>
        <taxon>Bacillales</taxon>
        <taxon>Caryophanaceae</taxon>
        <taxon>Planomicrobium</taxon>
    </lineage>
</organism>
<keyword evidence="8" id="KW-1185">Reference proteome</keyword>
<evidence type="ECO:0000256" key="5">
    <source>
        <dbReference type="ARBA" id="ARBA00023136"/>
    </source>
</evidence>
<evidence type="ECO:0000256" key="2">
    <source>
        <dbReference type="ARBA" id="ARBA00022475"/>
    </source>
</evidence>
<gene>
    <name evidence="7" type="ORF">B0H99_10551</name>
</gene>
<keyword evidence="5 6" id="KW-0472">Membrane</keyword>
<evidence type="ECO:0000313" key="8">
    <source>
        <dbReference type="Proteomes" id="UP000242682"/>
    </source>
</evidence>
<reference evidence="7 8" key="1">
    <citation type="submission" date="2018-03" db="EMBL/GenBank/DDBJ databases">
        <title>Genomic Encyclopedia of Type Strains, Phase III (KMG-III): the genomes of soil and plant-associated and newly described type strains.</title>
        <authorList>
            <person name="Whitman W."/>
        </authorList>
    </citation>
    <scope>NUCLEOTIDE SEQUENCE [LARGE SCALE GENOMIC DNA]</scope>
    <source>
        <strain evidence="7 8">CGMCC 1.12259</strain>
    </source>
</reference>
<proteinExistence type="predicted"/>
<feature type="transmembrane region" description="Helical" evidence="6">
    <location>
        <begin position="90"/>
        <end position="113"/>
    </location>
</feature>
<evidence type="ECO:0000256" key="6">
    <source>
        <dbReference type="SAM" id="Phobius"/>
    </source>
</evidence>
<dbReference type="NCBIfam" id="NF002460">
    <property type="entry name" value="PRK01658.1"/>
    <property type="match status" value="1"/>
</dbReference>
<dbReference type="Pfam" id="PF03788">
    <property type="entry name" value="LrgA"/>
    <property type="match status" value="1"/>
</dbReference>
<dbReference type="GO" id="GO:0005886">
    <property type="term" value="C:plasma membrane"/>
    <property type="evidence" value="ECO:0007669"/>
    <property type="project" value="UniProtKB-SubCell"/>
</dbReference>
<accession>A0A2P8H246</accession>
<comment type="caution">
    <text evidence="7">The sequence shown here is derived from an EMBL/GenBank/DDBJ whole genome shotgun (WGS) entry which is preliminary data.</text>
</comment>
<dbReference type="InterPro" id="IPR005538">
    <property type="entry name" value="LrgA/CidA"/>
</dbReference>
<evidence type="ECO:0000256" key="3">
    <source>
        <dbReference type="ARBA" id="ARBA00022692"/>
    </source>
</evidence>
<dbReference type="PANTHER" id="PTHR33931:SF2">
    <property type="entry name" value="HOLIN-LIKE PROTEIN CIDA"/>
    <property type="match status" value="1"/>
</dbReference>
<dbReference type="AlphaFoldDB" id="A0A2P8H246"/>
<feature type="transmembrane region" description="Helical" evidence="6">
    <location>
        <begin position="5"/>
        <end position="20"/>
    </location>
</feature>
<dbReference type="Proteomes" id="UP000242682">
    <property type="component" value="Unassembled WGS sequence"/>
</dbReference>
<keyword evidence="2" id="KW-1003">Cell membrane</keyword>
<dbReference type="RefSeq" id="WP_106533301.1">
    <property type="nucleotide sequence ID" value="NZ_PYAT01000005.1"/>
</dbReference>
<evidence type="ECO:0000256" key="1">
    <source>
        <dbReference type="ARBA" id="ARBA00004651"/>
    </source>
</evidence>
<keyword evidence="3 6" id="KW-0812">Transmembrane</keyword>
<dbReference type="OrthoDB" id="3176438at2"/>